<feature type="region of interest" description="Disordered" evidence="1">
    <location>
        <begin position="32"/>
        <end position="61"/>
    </location>
</feature>
<accession>A0A498JKH4</accession>
<feature type="compositionally biased region" description="Polar residues" evidence="1">
    <location>
        <begin position="48"/>
        <end position="61"/>
    </location>
</feature>
<evidence type="ECO:0000313" key="2">
    <source>
        <dbReference type="EMBL" id="RXH94293.1"/>
    </source>
</evidence>
<dbReference type="EMBL" id="RDQH01000333">
    <property type="protein sequence ID" value="RXH94293.1"/>
    <property type="molecule type" value="Genomic_DNA"/>
</dbReference>
<dbReference type="Proteomes" id="UP000290289">
    <property type="component" value="Chromosome 7"/>
</dbReference>
<protein>
    <submittedName>
        <fullName evidence="2">Uncharacterized protein</fullName>
    </submittedName>
</protein>
<comment type="caution">
    <text evidence="2">The sequence shown here is derived from an EMBL/GenBank/DDBJ whole genome shotgun (WGS) entry which is preliminary data.</text>
</comment>
<evidence type="ECO:0000256" key="1">
    <source>
        <dbReference type="SAM" id="MobiDB-lite"/>
    </source>
</evidence>
<proteinExistence type="predicted"/>
<sequence length="121" mass="12345">MEDIKKLVMVGMAVVLIVSTFATKTAFASTSAASESASDHANSGDGVTRSNSNNESPNHSVTRFSGLKRINMAAEGGGVGKSKGCKGSICNAWLLPCKSGCYCIPIGILPIGLCAGICCSN</sequence>
<evidence type="ECO:0000313" key="3">
    <source>
        <dbReference type="Proteomes" id="UP000290289"/>
    </source>
</evidence>
<dbReference type="AlphaFoldDB" id="A0A498JKH4"/>
<reference evidence="2 3" key="1">
    <citation type="submission" date="2018-10" db="EMBL/GenBank/DDBJ databases">
        <title>A high-quality apple genome assembly.</title>
        <authorList>
            <person name="Hu J."/>
        </authorList>
    </citation>
    <scope>NUCLEOTIDE SEQUENCE [LARGE SCALE GENOMIC DNA]</scope>
    <source>
        <strain evidence="3">cv. HFTH1</strain>
        <tissue evidence="2">Young leaf</tissue>
    </source>
</reference>
<gene>
    <name evidence="2" type="ORF">DVH24_023977</name>
</gene>
<keyword evidence="3" id="KW-1185">Reference proteome</keyword>
<name>A0A498JKH4_MALDO</name>
<organism evidence="2 3">
    <name type="scientific">Malus domestica</name>
    <name type="common">Apple</name>
    <name type="synonym">Pyrus malus</name>
    <dbReference type="NCBI Taxonomy" id="3750"/>
    <lineage>
        <taxon>Eukaryota</taxon>
        <taxon>Viridiplantae</taxon>
        <taxon>Streptophyta</taxon>
        <taxon>Embryophyta</taxon>
        <taxon>Tracheophyta</taxon>
        <taxon>Spermatophyta</taxon>
        <taxon>Magnoliopsida</taxon>
        <taxon>eudicotyledons</taxon>
        <taxon>Gunneridae</taxon>
        <taxon>Pentapetalae</taxon>
        <taxon>rosids</taxon>
        <taxon>fabids</taxon>
        <taxon>Rosales</taxon>
        <taxon>Rosaceae</taxon>
        <taxon>Amygdaloideae</taxon>
        <taxon>Maleae</taxon>
        <taxon>Malus</taxon>
    </lineage>
</organism>